<dbReference type="HOGENOM" id="CLU_2590525_0_0_1"/>
<dbReference type="AlphaFoldDB" id="S8B2J5"/>
<accession>S8B2J5</accession>
<organism evidence="1 2">
    <name type="scientific">Penicillium oxalicum (strain 114-2 / CGMCC 5302)</name>
    <name type="common">Penicillium decumbens</name>
    <dbReference type="NCBI Taxonomy" id="933388"/>
    <lineage>
        <taxon>Eukaryota</taxon>
        <taxon>Fungi</taxon>
        <taxon>Dikarya</taxon>
        <taxon>Ascomycota</taxon>
        <taxon>Pezizomycotina</taxon>
        <taxon>Eurotiomycetes</taxon>
        <taxon>Eurotiomycetidae</taxon>
        <taxon>Eurotiales</taxon>
        <taxon>Aspergillaceae</taxon>
        <taxon>Penicillium</taxon>
    </lineage>
</organism>
<dbReference type="EMBL" id="KB644414">
    <property type="protein sequence ID" value="EPS33053.1"/>
    <property type="molecule type" value="Genomic_DNA"/>
</dbReference>
<gene>
    <name evidence="1" type="ORF">PDE_08015</name>
</gene>
<sequence length="80" mass="8801">MIRQMAHLCNLFVSDDVRSDCFEDFRVARGEGHLVAPLQGTGGPPCKLGMKKCLCTLIVRTSSCSRRKPSPDRVSFALSC</sequence>
<evidence type="ECO:0000313" key="2">
    <source>
        <dbReference type="Proteomes" id="UP000019376"/>
    </source>
</evidence>
<dbReference type="Proteomes" id="UP000019376">
    <property type="component" value="Unassembled WGS sequence"/>
</dbReference>
<proteinExistence type="predicted"/>
<name>S8B2J5_PENO1</name>
<protein>
    <submittedName>
        <fullName evidence="1">Uncharacterized protein</fullName>
    </submittedName>
</protein>
<evidence type="ECO:0000313" key="1">
    <source>
        <dbReference type="EMBL" id="EPS33053.1"/>
    </source>
</evidence>
<reference evidence="1 2" key="1">
    <citation type="journal article" date="2013" name="PLoS ONE">
        <title>Genomic and secretomic analyses reveal unique features of the lignocellulolytic enzyme system of Penicillium decumbens.</title>
        <authorList>
            <person name="Liu G."/>
            <person name="Zhang L."/>
            <person name="Wei X."/>
            <person name="Zou G."/>
            <person name="Qin Y."/>
            <person name="Ma L."/>
            <person name="Li J."/>
            <person name="Zheng H."/>
            <person name="Wang S."/>
            <person name="Wang C."/>
            <person name="Xun L."/>
            <person name="Zhao G.-P."/>
            <person name="Zhou Z."/>
            <person name="Qu Y."/>
        </authorList>
    </citation>
    <scope>NUCLEOTIDE SEQUENCE [LARGE SCALE GENOMIC DNA]</scope>
    <source>
        <strain evidence="2">114-2 / CGMCC 5302</strain>
    </source>
</reference>
<keyword evidence="2" id="KW-1185">Reference proteome</keyword>